<dbReference type="Proteomes" id="UP000886595">
    <property type="component" value="Unassembled WGS sequence"/>
</dbReference>
<dbReference type="Pfam" id="PF11250">
    <property type="entry name" value="FAF"/>
    <property type="match status" value="1"/>
</dbReference>
<gene>
    <name evidence="4" type="ORF">Bca52824_020142</name>
</gene>
<dbReference type="InterPro" id="IPR046431">
    <property type="entry name" value="FAF_dom"/>
</dbReference>
<dbReference type="PANTHER" id="PTHR33155:SF27">
    <property type="entry name" value="FANTASTIC FOUR-LIKE PROTEIN (DUF3049)"/>
    <property type="match status" value="1"/>
</dbReference>
<comment type="caution">
    <text evidence="4">The sequence shown here is derived from an EMBL/GenBank/DDBJ whole genome shotgun (WGS) entry which is preliminary data.</text>
</comment>
<name>A0A8X8AZB2_BRACI</name>
<evidence type="ECO:0000256" key="2">
    <source>
        <dbReference type="SAM" id="MobiDB-lite"/>
    </source>
</evidence>
<comment type="similarity">
    <text evidence="1">Belongs to the fantastic four family.</text>
</comment>
<protein>
    <recommendedName>
        <fullName evidence="3">FAF domain-containing protein</fullName>
    </recommendedName>
</protein>
<feature type="region of interest" description="Disordered" evidence="2">
    <location>
        <begin position="1"/>
        <end position="21"/>
    </location>
</feature>
<keyword evidence="5" id="KW-1185">Reference proteome</keyword>
<dbReference type="OrthoDB" id="1931928at2759"/>
<evidence type="ECO:0000256" key="1">
    <source>
        <dbReference type="ARBA" id="ARBA00008690"/>
    </source>
</evidence>
<evidence type="ECO:0000313" key="5">
    <source>
        <dbReference type="Proteomes" id="UP000886595"/>
    </source>
</evidence>
<dbReference type="PANTHER" id="PTHR33155">
    <property type="entry name" value="FANTASTIC FOUR-LIKE PROTEIN (DUF3049)"/>
    <property type="match status" value="1"/>
</dbReference>
<sequence>MSFYKRSIRSFPGQTNTKRMPFHDNEIIGSLETTRDLCGTSTAEEEANGLMLCTEYLGFESYDMKMSQNEVEKKMTCHAEEETERVERKRRKTTEEQNVVAPVREGKKQFPPPLSSLNVRGQRSFYLQPMRKDGRLELTRVMIDRPEIFHVSRENGRLRLHLINGTTRKSCDGTLRGEITVDNPVKACCDHKGPTRLRLEHGRGDQVVDLSMINDDTGAGSMRYKSNKDGSLNSDNDTKHDAREWMYRNCYTSGNHEENDDRSGNHEENDYHHHIHLYHHYYGSKDSTYLWSRSCVKTR</sequence>
<feature type="region of interest" description="Disordered" evidence="2">
    <location>
        <begin position="218"/>
        <end position="238"/>
    </location>
</feature>
<dbReference type="AlphaFoldDB" id="A0A8X8AZB2"/>
<proteinExistence type="inferred from homology"/>
<evidence type="ECO:0000313" key="4">
    <source>
        <dbReference type="EMBL" id="KAG2317020.1"/>
    </source>
</evidence>
<evidence type="ECO:0000259" key="3">
    <source>
        <dbReference type="Pfam" id="PF11250"/>
    </source>
</evidence>
<dbReference type="InterPro" id="IPR021410">
    <property type="entry name" value="FAF"/>
</dbReference>
<accession>A0A8X8AZB2</accession>
<dbReference type="EMBL" id="JAAMPC010000004">
    <property type="protein sequence ID" value="KAG2317020.1"/>
    <property type="molecule type" value="Genomic_DNA"/>
</dbReference>
<feature type="domain" description="FAF" evidence="3">
    <location>
        <begin position="109"/>
        <end position="162"/>
    </location>
</feature>
<reference evidence="4 5" key="1">
    <citation type="submission" date="2020-02" db="EMBL/GenBank/DDBJ databases">
        <authorList>
            <person name="Ma Q."/>
            <person name="Huang Y."/>
            <person name="Song X."/>
            <person name="Pei D."/>
        </authorList>
    </citation>
    <scope>NUCLEOTIDE SEQUENCE [LARGE SCALE GENOMIC DNA]</scope>
    <source>
        <strain evidence="4">Sxm20200214</strain>
        <tissue evidence="4">Leaf</tissue>
    </source>
</reference>
<organism evidence="4 5">
    <name type="scientific">Brassica carinata</name>
    <name type="common">Ethiopian mustard</name>
    <name type="synonym">Abyssinian cabbage</name>
    <dbReference type="NCBI Taxonomy" id="52824"/>
    <lineage>
        <taxon>Eukaryota</taxon>
        <taxon>Viridiplantae</taxon>
        <taxon>Streptophyta</taxon>
        <taxon>Embryophyta</taxon>
        <taxon>Tracheophyta</taxon>
        <taxon>Spermatophyta</taxon>
        <taxon>Magnoliopsida</taxon>
        <taxon>eudicotyledons</taxon>
        <taxon>Gunneridae</taxon>
        <taxon>Pentapetalae</taxon>
        <taxon>rosids</taxon>
        <taxon>malvids</taxon>
        <taxon>Brassicales</taxon>
        <taxon>Brassicaceae</taxon>
        <taxon>Brassiceae</taxon>
        <taxon>Brassica</taxon>
    </lineage>
</organism>